<proteinExistence type="predicted"/>
<dbReference type="AlphaFoldDB" id="A0A0M0HR24"/>
<dbReference type="RefSeq" id="WP_053394908.1">
    <property type="nucleotide sequence ID" value="NZ_LHPJ01000005.1"/>
</dbReference>
<sequence length="394" mass="45106">MNRRLFTTLLLTGSHFLSAHAFAQIPGLEPEKNWDLGGYVKYMLTYTAPDETTNTIDHLLHQRFNFEYRFDKTVSLAIGLRNRALVGDSLDIPQYEQLIGLDAGYWDLSDNLAENDTVIVNSQFDRLFMDWNKGSWAARVGRFRVNWSMNTIWNPNDLFNAYSIYDFDYEERAGSDAFMLQRDLGFADGLDVVFSPSKDSELNDYMARYYGNSNGWDYQLLGGKSQLDNVFGGGFATDWQGAGVRGEVTWFKARKDSFRGVSLNDNTLVSLETDYSFAGERNWLARMAWLYIEHPIEVQNAQRYLNLPLNAKTLSFARHTGYLEVGFDITPLSRASVSTIYYSDDSYFIGFSNSYSLANNWQLLTVIQRFDGSKRSVFGETPATLLFANVKWSF</sequence>
<organism evidence="2 3">
    <name type="scientific">Vibrio nereis</name>
    <dbReference type="NCBI Taxonomy" id="693"/>
    <lineage>
        <taxon>Bacteria</taxon>
        <taxon>Pseudomonadati</taxon>
        <taxon>Pseudomonadota</taxon>
        <taxon>Gammaproteobacteria</taxon>
        <taxon>Vibrionales</taxon>
        <taxon>Vibrionaceae</taxon>
        <taxon>Vibrio</taxon>
    </lineage>
</organism>
<comment type="caution">
    <text evidence="2">The sequence shown here is derived from an EMBL/GenBank/DDBJ whole genome shotgun (WGS) entry which is preliminary data.</text>
</comment>
<dbReference type="PATRIC" id="fig|693.5.peg.1267"/>
<evidence type="ECO:0008006" key="4">
    <source>
        <dbReference type="Google" id="ProtNLM"/>
    </source>
</evidence>
<dbReference type="EMBL" id="LHPJ01000005">
    <property type="protein sequence ID" value="KOO04496.1"/>
    <property type="molecule type" value="Genomic_DNA"/>
</dbReference>
<dbReference type="Proteomes" id="UP000037515">
    <property type="component" value="Unassembled WGS sequence"/>
</dbReference>
<gene>
    <name evidence="2" type="ORF">AKJ17_06210</name>
</gene>
<keyword evidence="1" id="KW-0732">Signal</keyword>
<protein>
    <recommendedName>
        <fullName evidence="4">Porin</fullName>
    </recommendedName>
</protein>
<dbReference type="SUPFAM" id="SSF56935">
    <property type="entry name" value="Porins"/>
    <property type="match status" value="1"/>
</dbReference>
<feature type="signal peptide" evidence="1">
    <location>
        <begin position="1"/>
        <end position="23"/>
    </location>
</feature>
<reference evidence="3" key="1">
    <citation type="submission" date="2015-08" db="EMBL/GenBank/DDBJ databases">
        <title>Vibrio galatheae sp. nov., a novel member of the Vibrionaceae family isolated from the Solomon Islands.</title>
        <authorList>
            <person name="Giubergia S."/>
            <person name="Machado H."/>
            <person name="Mateiu R.V."/>
            <person name="Gram L."/>
        </authorList>
    </citation>
    <scope>NUCLEOTIDE SEQUENCE [LARGE SCALE GENOMIC DNA]</scope>
    <source>
        <strain evidence="3">DSM 19584</strain>
    </source>
</reference>
<evidence type="ECO:0000313" key="2">
    <source>
        <dbReference type="EMBL" id="KOO04496.1"/>
    </source>
</evidence>
<accession>A0A0M0HR24</accession>
<evidence type="ECO:0000313" key="3">
    <source>
        <dbReference type="Proteomes" id="UP000037515"/>
    </source>
</evidence>
<keyword evidence="3" id="KW-1185">Reference proteome</keyword>
<dbReference type="STRING" id="693.AKJ17_06210"/>
<name>A0A0M0HR24_VIBNE</name>
<feature type="chain" id="PRO_5005600150" description="Porin" evidence="1">
    <location>
        <begin position="24"/>
        <end position="394"/>
    </location>
</feature>
<dbReference type="OrthoDB" id="5383458at2"/>
<evidence type="ECO:0000256" key="1">
    <source>
        <dbReference type="SAM" id="SignalP"/>
    </source>
</evidence>